<dbReference type="InterPro" id="IPR020595">
    <property type="entry name" value="MnmG-rel_CS"/>
</dbReference>
<comment type="cofactor">
    <cofactor evidence="1 12">
        <name>FAD</name>
        <dbReference type="ChEBI" id="CHEBI:57692"/>
    </cofactor>
</comment>
<sequence length="623" mass="69892">MKFNYDVLVIGGGHAGCEAAAASANMGAKTCLITMDMNKIGQMSCNPAIGGIAKGQIVREIDALGGQMGIVTDKTAIQFRMLNIGKGPAVWSPRAQCDRGKFIWEWRTILDHTDNLDIWQDQADELLVANGEAIGVKTIWGAEFYAKSIIITAGTFLNGLMHVGRKMVEGGRCAEPAVHNFTESITRWGITTARMKTGTPVRIDKRSVHFKDMEEQPGDSDFHQFSYMGEHRVLKQLPCWTCYTNKKVHETLKSGLADSPLYNGQIQSTGPRYCPSIETKLVTFPDKDQHPLFLEPEGEDTNEMYLNGFSSSMPMEIQLNALHEIPALRDAKIYRPGYAIEYDYFDPTQLKHSLESKIIKGLFFAGQVNGTTGYEEAGGQGTVAGINAALHCVGNKTFEMNRDESYIGVLIDDLTTKGVDEPYRMFTSRAEYRILLRQDDADARLTEKAYELGIAKRDRYDWWIEKKEAIERIIEFCANYPIKKDEINPKLEALGTTPLRAGCKLIDLIARPHLNLTNLSEIIPDLKAALETPANRKEEIAEAAEIKMKYKGYIERERLIADKMHRLEDIKIKGRFNYSELHEISTEGRQKLERIDPETLAQASRIPGVSPSDINVMLVLLGR</sequence>
<keyword evidence="5 12" id="KW-0963">Cytoplasm</keyword>
<evidence type="ECO:0000256" key="1">
    <source>
        <dbReference type="ARBA" id="ARBA00001974"/>
    </source>
</evidence>
<comment type="function">
    <text evidence="2 12">NAD-binding protein involved in the addition of a carboxymethylaminomethyl (cmnm) group at the wobble position (U34) of certain tRNAs, forming tRNA-cmnm(5)s(2)U34.</text>
</comment>
<dbReference type="FunFam" id="3.50.50.60:FF:000010">
    <property type="entry name" value="tRNA uridine 5-carboxymethylaminomethyl modification enzyme MnmG"/>
    <property type="match status" value="1"/>
</dbReference>
<evidence type="ECO:0000256" key="7">
    <source>
        <dbReference type="ARBA" id="ARBA00022694"/>
    </source>
</evidence>
<evidence type="ECO:0000256" key="4">
    <source>
        <dbReference type="ARBA" id="ARBA00020461"/>
    </source>
</evidence>
<feature type="binding site" evidence="12">
    <location>
        <begin position="11"/>
        <end position="16"/>
    </location>
    <ligand>
        <name>FAD</name>
        <dbReference type="ChEBI" id="CHEBI:57692"/>
    </ligand>
</feature>
<comment type="subcellular location">
    <subcellularLocation>
        <location evidence="12">Cytoplasm</location>
    </subcellularLocation>
</comment>
<dbReference type="GO" id="GO:0005829">
    <property type="term" value="C:cytosol"/>
    <property type="evidence" value="ECO:0007669"/>
    <property type="project" value="TreeGrafter"/>
</dbReference>
<keyword evidence="8 12" id="KW-0274">FAD</keyword>
<dbReference type="PANTHER" id="PTHR11806:SF0">
    <property type="entry name" value="PROTEIN MTO1 HOMOLOG, MITOCHONDRIAL"/>
    <property type="match status" value="1"/>
</dbReference>
<feature type="domain" description="tRNA uridine 5-carboxymethylaminomethyl modification enzyme C-terminal subdomain" evidence="13">
    <location>
        <begin position="548"/>
        <end position="619"/>
    </location>
</feature>
<evidence type="ECO:0000256" key="9">
    <source>
        <dbReference type="ARBA" id="ARBA00023027"/>
    </source>
</evidence>
<dbReference type="Pfam" id="PF13932">
    <property type="entry name" value="SAM_GIDA_C"/>
    <property type="match status" value="1"/>
</dbReference>
<dbReference type="Proteomes" id="UP001196765">
    <property type="component" value="Unassembled WGS sequence"/>
</dbReference>
<dbReference type="FunFam" id="1.10.150.570:FF:000001">
    <property type="entry name" value="tRNA uridine 5-carboxymethylaminomethyl modification enzyme MnmG"/>
    <property type="match status" value="1"/>
</dbReference>
<evidence type="ECO:0000256" key="5">
    <source>
        <dbReference type="ARBA" id="ARBA00022490"/>
    </source>
</evidence>
<dbReference type="PANTHER" id="PTHR11806">
    <property type="entry name" value="GLUCOSE INHIBITED DIVISION PROTEIN A"/>
    <property type="match status" value="1"/>
</dbReference>
<dbReference type="Pfam" id="PF21680">
    <property type="entry name" value="GIDA_C_1st"/>
    <property type="match status" value="1"/>
</dbReference>
<evidence type="ECO:0000313" key="14">
    <source>
        <dbReference type="EMBL" id="MBV3388201.1"/>
    </source>
</evidence>
<evidence type="ECO:0000256" key="11">
    <source>
        <dbReference type="ARBA" id="ARBA00031800"/>
    </source>
</evidence>
<accession>A0AAW4N3M7</accession>
<dbReference type="EMBL" id="JAHOEI010000042">
    <property type="protein sequence ID" value="MBV3388201.1"/>
    <property type="molecule type" value="Genomic_DNA"/>
</dbReference>
<dbReference type="SMART" id="SM01228">
    <property type="entry name" value="GIDA_assoc_3"/>
    <property type="match status" value="1"/>
</dbReference>
<dbReference type="FunFam" id="1.10.10.1800:FF:000003">
    <property type="entry name" value="tRNA uridine 5-carboxymethylaminomethyl modification enzyme MnmG"/>
    <property type="match status" value="1"/>
</dbReference>
<name>A0AAW4N3M7_9BACT</name>
<keyword evidence="7 12" id="KW-0819">tRNA processing</keyword>
<dbReference type="GO" id="GO:0002098">
    <property type="term" value="P:tRNA wobble uridine modification"/>
    <property type="evidence" value="ECO:0007669"/>
    <property type="project" value="InterPro"/>
</dbReference>
<dbReference type="RefSeq" id="WP_217744685.1">
    <property type="nucleotide sequence ID" value="NZ_JAHOEI010000042.1"/>
</dbReference>
<evidence type="ECO:0000256" key="3">
    <source>
        <dbReference type="ARBA" id="ARBA00007653"/>
    </source>
</evidence>
<keyword evidence="6 12" id="KW-0285">Flavoprotein</keyword>
<evidence type="ECO:0000256" key="6">
    <source>
        <dbReference type="ARBA" id="ARBA00022630"/>
    </source>
</evidence>
<feature type="binding site" evidence="12">
    <location>
        <begin position="270"/>
        <end position="284"/>
    </location>
    <ligand>
        <name>NAD(+)</name>
        <dbReference type="ChEBI" id="CHEBI:57540"/>
    </ligand>
</feature>
<dbReference type="InterPro" id="IPR004416">
    <property type="entry name" value="MnmG"/>
</dbReference>
<comment type="caution">
    <text evidence="14">The sequence shown here is derived from an EMBL/GenBank/DDBJ whole genome shotgun (WGS) entry which is preliminary data.</text>
</comment>
<evidence type="ECO:0000259" key="13">
    <source>
        <dbReference type="SMART" id="SM01228"/>
    </source>
</evidence>
<dbReference type="GO" id="GO:0030488">
    <property type="term" value="P:tRNA methylation"/>
    <property type="evidence" value="ECO:0007669"/>
    <property type="project" value="TreeGrafter"/>
</dbReference>
<dbReference type="InterPro" id="IPR047001">
    <property type="entry name" value="MnmG_C_subdom"/>
</dbReference>
<proteinExistence type="inferred from homology"/>
<dbReference type="InterPro" id="IPR002218">
    <property type="entry name" value="MnmG-rel"/>
</dbReference>
<dbReference type="PROSITE" id="PS01280">
    <property type="entry name" value="GIDA_1"/>
    <property type="match status" value="1"/>
</dbReference>
<dbReference type="HAMAP" id="MF_00129">
    <property type="entry name" value="MnmG_GidA"/>
    <property type="match status" value="1"/>
</dbReference>
<organism evidence="14 15">
    <name type="scientific">Segatella copri</name>
    <dbReference type="NCBI Taxonomy" id="165179"/>
    <lineage>
        <taxon>Bacteria</taxon>
        <taxon>Pseudomonadati</taxon>
        <taxon>Bacteroidota</taxon>
        <taxon>Bacteroidia</taxon>
        <taxon>Bacteroidales</taxon>
        <taxon>Prevotellaceae</taxon>
        <taxon>Segatella</taxon>
    </lineage>
</organism>
<evidence type="ECO:0000256" key="12">
    <source>
        <dbReference type="HAMAP-Rule" id="MF_00129"/>
    </source>
</evidence>
<protein>
    <recommendedName>
        <fullName evidence="4 12">tRNA uridine 5-carboxymethylaminomethyl modification enzyme MnmG</fullName>
    </recommendedName>
    <alternativeName>
        <fullName evidence="11 12">Glucose-inhibited division protein A</fullName>
    </alternativeName>
</protein>
<keyword evidence="9 12" id="KW-0520">NAD</keyword>
<dbReference type="FunFam" id="3.50.50.60:FF:000002">
    <property type="entry name" value="tRNA uridine 5-carboxymethylaminomethyl modification enzyme MnmG"/>
    <property type="match status" value="1"/>
</dbReference>
<dbReference type="NCBIfam" id="TIGR00136">
    <property type="entry name" value="mnmG_gidA"/>
    <property type="match status" value="1"/>
</dbReference>
<evidence type="ECO:0000256" key="10">
    <source>
        <dbReference type="ARBA" id="ARBA00025948"/>
    </source>
</evidence>
<evidence type="ECO:0000256" key="2">
    <source>
        <dbReference type="ARBA" id="ARBA00003717"/>
    </source>
</evidence>
<evidence type="ECO:0000256" key="8">
    <source>
        <dbReference type="ARBA" id="ARBA00022827"/>
    </source>
</evidence>
<comment type="caution">
    <text evidence="12">Lacks conserved residue(s) required for the propagation of feature annotation.</text>
</comment>
<dbReference type="InterPro" id="IPR049312">
    <property type="entry name" value="GIDA_C_N"/>
</dbReference>
<gene>
    <name evidence="12 14" type="primary">mnmG</name>
    <name evidence="12" type="synonym">gidA</name>
    <name evidence="14" type="ORF">KSW82_10670</name>
</gene>
<dbReference type="InterPro" id="IPR040131">
    <property type="entry name" value="MnmG_N"/>
</dbReference>
<dbReference type="Pfam" id="PF01134">
    <property type="entry name" value="GIDA"/>
    <property type="match status" value="1"/>
</dbReference>
<comment type="subunit">
    <text evidence="10 12">Homodimer. Heterotetramer of two MnmE and two MnmG subunits.</text>
</comment>
<reference evidence="14" key="1">
    <citation type="submission" date="2021-06" db="EMBL/GenBank/DDBJ databases">
        <title>Collection of gut derived symbiotic bacterial strains cultured from healthy donors.</title>
        <authorList>
            <person name="Lin H."/>
            <person name="Littmann E."/>
            <person name="Pamer E.G."/>
        </authorList>
    </citation>
    <scope>NUCLEOTIDE SEQUENCE</scope>
    <source>
        <strain evidence="14">MSK.21.74</strain>
    </source>
</reference>
<dbReference type="AlphaFoldDB" id="A0AAW4N3M7"/>
<dbReference type="InterPro" id="IPR026904">
    <property type="entry name" value="MnmG_C"/>
</dbReference>
<dbReference type="GO" id="GO:0050660">
    <property type="term" value="F:flavin adenine dinucleotide binding"/>
    <property type="evidence" value="ECO:0007669"/>
    <property type="project" value="UniProtKB-UniRule"/>
</dbReference>
<comment type="similarity">
    <text evidence="3 12">Belongs to the MnmG family.</text>
</comment>
<evidence type="ECO:0000313" key="15">
    <source>
        <dbReference type="Proteomes" id="UP001196765"/>
    </source>
</evidence>